<keyword evidence="1" id="KW-0479">Metal-binding</keyword>
<keyword evidence="3" id="KW-0812">Transmembrane</keyword>
<evidence type="ECO:0000259" key="4">
    <source>
        <dbReference type="Pfam" id="PF00149"/>
    </source>
</evidence>
<keyword evidence="3" id="KW-0472">Membrane</keyword>
<comment type="caution">
    <text evidence="5">The sequence shown here is derived from an EMBL/GenBank/DDBJ whole genome shotgun (WGS) entry which is preliminary data.</text>
</comment>
<dbReference type="RefSeq" id="WP_179582726.1">
    <property type="nucleotide sequence ID" value="NZ_JACBYR010000001.1"/>
</dbReference>
<dbReference type="Pfam" id="PF00149">
    <property type="entry name" value="Metallophos"/>
    <property type="match status" value="1"/>
</dbReference>
<evidence type="ECO:0000256" key="1">
    <source>
        <dbReference type="ARBA" id="ARBA00022723"/>
    </source>
</evidence>
<organism evidence="5 6">
    <name type="scientific">Pigmentiphaga litoralis</name>
    <dbReference type="NCBI Taxonomy" id="516702"/>
    <lineage>
        <taxon>Bacteria</taxon>
        <taxon>Pseudomonadati</taxon>
        <taxon>Pseudomonadota</taxon>
        <taxon>Betaproteobacteria</taxon>
        <taxon>Burkholderiales</taxon>
        <taxon>Alcaligenaceae</taxon>
        <taxon>Pigmentiphaga</taxon>
    </lineage>
</organism>
<dbReference type="PANTHER" id="PTHR31302">
    <property type="entry name" value="TRANSMEMBRANE PROTEIN WITH METALLOPHOSPHOESTERASE DOMAIN-RELATED"/>
    <property type="match status" value="1"/>
</dbReference>
<dbReference type="InterPro" id="IPR004843">
    <property type="entry name" value="Calcineurin-like_PHP"/>
</dbReference>
<dbReference type="EMBL" id="JACBYR010000001">
    <property type="protein sequence ID" value="NYE81066.1"/>
    <property type="molecule type" value="Genomic_DNA"/>
</dbReference>
<reference evidence="5 6" key="1">
    <citation type="submission" date="2020-07" db="EMBL/GenBank/DDBJ databases">
        <title>Genomic Encyclopedia of Type Strains, Phase IV (KMG-V): Genome sequencing to study the core and pangenomes of soil and plant-associated prokaryotes.</title>
        <authorList>
            <person name="Whitman W."/>
        </authorList>
    </citation>
    <scope>NUCLEOTIDE SEQUENCE [LARGE SCALE GENOMIC DNA]</scope>
    <source>
        <strain evidence="5 6">SAS40</strain>
    </source>
</reference>
<dbReference type="CDD" id="cd07385">
    <property type="entry name" value="MPP_YkuE_C"/>
    <property type="match status" value="1"/>
</dbReference>
<dbReference type="GO" id="GO:0046872">
    <property type="term" value="F:metal ion binding"/>
    <property type="evidence" value="ECO:0007669"/>
    <property type="project" value="UniProtKB-KW"/>
</dbReference>
<accession>A0A7Y9IQH5</accession>
<dbReference type="Gene3D" id="3.60.21.10">
    <property type="match status" value="1"/>
</dbReference>
<sequence>MFHVNLFLAFLYVAARLVLPLPWSVAGRAVLAVVLLIVSKYHLLQIWTFGTMYSPEMPRPAVLVMGWLFVAFFLMILLTALFDVGLIVSWVARKRRALPGTTRTRGRYAVMIVALLLSAIGVQQALRVPDVQRVEVAIRNLPPALDGFKLVQLTDLHLQRLMNAEWATQVVARTNALSPDLVVITGDLIDGTVDARRPDIQPLADLKARHGVITSLGNHEYYFGAPEWTAEFQRLGMRVLVNENTAIGDPGRALYIAAVTDMVATRFGLDNAPDLSRAMSGIPAGAPVVLLSHRPVDMLRNAAAGVGLQLSGHTHGGMIRGFDLIVKQANGGVVSGRYDFGGMTLYVSNGTGLWNGFPVRLGVPSEITEFVLKAKAGAP</sequence>
<dbReference type="Proteomes" id="UP000542125">
    <property type="component" value="Unassembled WGS sequence"/>
</dbReference>
<dbReference type="InterPro" id="IPR051158">
    <property type="entry name" value="Metallophosphoesterase_sf"/>
</dbReference>
<feature type="transmembrane region" description="Helical" evidence="3">
    <location>
        <begin position="6"/>
        <end position="23"/>
    </location>
</feature>
<dbReference type="AlphaFoldDB" id="A0A7Y9IQH5"/>
<feature type="transmembrane region" description="Helical" evidence="3">
    <location>
        <begin position="30"/>
        <end position="49"/>
    </location>
</feature>
<dbReference type="SUPFAM" id="SSF56300">
    <property type="entry name" value="Metallo-dependent phosphatases"/>
    <property type="match status" value="1"/>
</dbReference>
<dbReference type="InterPro" id="IPR029052">
    <property type="entry name" value="Metallo-depent_PP-like"/>
</dbReference>
<feature type="domain" description="Calcineurin-like phosphoesterase" evidence="4">
    <location>
        <begin position="149"/>
        <end position="316"/>
    </location>
</feature>
<dbReference type="PANTHER" id="PTHR31302:SF31">
    <property type="entry name" value="PHOSPHODIESTERASE YAEI"/>
    <property type="match status" value="1"/>
</dbReference>
<dbReference type="GO" id="GO:0016020">
    <property type="term" value="C:membrane"/>
    <property type="evidence" value="ECO:0007669"/>
    <property type="project" value="GOC"/>
</dbReference>
<protein>
    <recommendedName>
        <fullName evidence="4">Calcineurin-like phosphoesterase domain-containing protein</fullName>
    </recommendedName>
</protein>
<evidence type="ECO:0000313" key="5">
    <source>
        <dbReference type="EMBL" id="NYE81066.1"/>
    </source>
</evidence>
<dbReference type="GO" id="GO:0009245">
    <property type="term" value="P:lipid A biosynthetic process"/>
    <property type="evidence" value="ECO:0007669"/>
    <property type="project" value="TreeGrafter"/>
</dbReference>
<gene>
    <name evidence="5" type="ORF">FHW18_000337</name>
</gene>
<keyword evidence="3" id="KW-1133">Transmembrane helix</keyword>
<feature type="transmembrane region" description="Helical" evidence="3">
    <location>
        <begin position="61"/>
        <end position="88"/>
    </location>
</feature>
<evidence type="ECO:0000313" key="6">
    <source>
        <dbReference type="Proteomes" id="UP000542125"/>
    </source>
</evidence>
<evidence type="ECO:0000256" key="3">
    <source>
        <dbReference type="SAM" id="Phobius"/>
    </source>
</evidence>
<keyword evidence="2" id="KW-0378">Hydrolase</keyword>
<dbReference type="GO" id="GO:0008758">
    <property type="term" value="F:UDP-2,3-diacylglucosamine hydrolase activity"/>
    <property type="evidence" value="ECO:0007669"/>
    <property type="project" value="TreeGrafter"/>
</dbReference>
<proteinExistence type="predicted"/>
<feature type="transmembrane region" description="Helical" evidence="3">
    <location>
        <begin position="108"/>
        <end position="126"/>
    </location>
</feature>
<keyword evidence="6" id="KW-1185">Reference proteome</keyword>
<evidence type="ECO:0000256" key="2">
    <source>
        <dbReference type="ARBA" id="ARBA00022801"/>
    </source>
</evidence>
<name>A0A7Y9IQH5_9BURK</name>